<gene>
    <name evidence="6" type="ORF">K227x_36370</name>
</gene>
<dbReference type="InterPro" id="IPR032808">
    <property type="entry name" value="DoxX"/>
</dbReference>
<organism evidence="6 7">
    <name type="scientific">Rubripirellula lacrimiformis</name>
    <dbReference type="NCBI Taxonomy" id="1930273"/>
    <lineage>
        <taxon>Bacteria</taxon>
        <taxon>Pseudomonadati</taxon>
        <taxon>Planctomycetota</taxon>
        <taxon>Planctomycetia</taxon>
        <taxon>Pirellulales</taxon>
        <taxon>Pirellulaceae</taxon>
        <taxon>Rubripirellula</taxon>
    </lineage>
</organism>
<dbReference type="GO" id="GO:0016020">
    <property type="term" value="C:membrane"/>
    <property type="evidence" value="ECO:0007669"/>
    <property type="project" value="UniProtKB-SubCell"/>
</dbReference>
<feature type="transmembrane region" description="Helical" evidence="5">
    <location>
        <begin position="12"/>
        <end position="31"/>
    </location>
</feature>
<dbReference type="AlphaFoldDB" id="A0A517NDV6"/>
<evidence type="ECO:0000313" key="6">
    <source>
        <dbReference type="EMBL" id="QDT05238.1"/>
    </source>
</evidence>
<accession>A0A517NDV6</accession>
<evidence type="ECO:0000256" key="3">
    <source>
        <dbReference type="ARBA" id="ARBA00022989"/>
    </source>
</evidence>
<evidence type="ECO:0008006" key="8">
    <source>
        <dbReference type="Google" id="ProtNLM"/>
    </source>
</evidence>
<feature type="transmembrane region" description="Helical" evidence="5">
    <location>
        <begin position="43"/>
        <end position="66"/>
    </location>
</feature>
<dbReference type="RefSeq" id="WP_145171248.1">
    <property type="nucleotide sequence ID" value="NZ_CP036525.1"/>
</dbReference>
<dbReference type="PANTHER" id="PTHR36974">
    <property type="entry name" value="MEMBRANE PROTEIN-RELATED"/>
    <property type="match status" value="1"/>
</dbReference>
<keyword evidence="7" id="KW-1185">Reference proteome</keyword>
<reference evidence="6 7" key="1">
    <citation type="submission" date="2019-02" db="EMBL/GenBank/DDBJ databases">
        <title>Deep-cultivation of Planctomycetes and their phenomic and genomic characterization uncovers novel biology.</title>
        <authorList>
            <person name="Wiegand S."/>
            <person name="Jogler M."/>
            <person name="Boedeker C."/>
            <person name="Pinto D."/>
            <person name="Vollmers J."/>
            <person name="Rivas-Marin E."/>
            <person name="Kohn T."/>
            <person name="Peeters S.H."/>
            <person name="Heuer A."/>
            <person name="Rast P."/>
            <person name="Oberbeckmann S."/>
            <person name="Bunk B."/>
            <person name="Jeske O."/>
            <person name="Meyerdierks A."/>
            <person name="Storesund J.E."/>
            <person name="Kallscheuer N."/>
            <person name="Luecker S."/>
            <person name="Lage O.M."/>
            <person name="Pohl T."/>
            <person name="Merkel B.J."/>
            <person name="Hornburger P."/>
            <person name="Mueller R.-W."/>
            <person name="Bruemmer F."/>
            <person name="Labrenz M."/>
            <person name="Spormann A.M."/>
            <person name="Op den Camp H."/>
            <person name="Overmann J."/>
            <person name="Amann R."/>
            <person name="Jetten M.S.M."/>
            <person name="Mascher T."/>
            <person name="Medema M.H."/>
            <person name="Devos D.P."/>
            <person name="Kaster A.-K."/>
            <person name="Ovreas L."/>
            <person name="Rohde M."/>
            <person name="Galperin M.Y."/>
            <person name="Jogler C."/>
        </authorList>
    </citation>
    <scope>NUCLEOTIDE SEQUENCE [LARGE SCALE GENOMIC DNA]</scope>
    <source>
        <strain evidence="6 7">K22_7</strain>
    </source>
</reference>
<evidence type="ECO:0000256" key="4">
    <source>
        <dbReference type="ARBA" id="ARBA00023136"/>
    </source>
</evidence>
<dbReference type="OrthoDB" id="327939at2"/>
<dbReference type="PANTHER" id="PTHR36974:SF1">
    <property type="entry name" value="DOXX FAMILY MEMBRANE PROTEIN"/>
    <property type="match status" value="1"/>
</dbReference>
<keyword evidence="2 5" id="KW-0812">Transmembrane</keyword>
<dbReference type="KEGG" id="rlc:K227x_36370"/>
<keyword evidence="3 5" id="KW-1133">Transmembrane helix</keyword>
<keyword evidence="4 5" id="KW-0472">Membrane</keyword>
<feature type="transmembrane region" description="Helical" evidence="5">
    <location>
        <begin position="73"/>
        <end position="90"/>
    </location>
</feature>
<comment type="subcellular location">
    <subcellularLocation>
        <location evidence="1">Membrane</location>
        <topology evidence="1">Multi-pass membrane protein</topology>
    </subcellularLocation>
</comment>
<sequence length="129" mass="14106">MNTEENRSFLRSGCIALLALSFIAAGVNHFVSPGVYLKIMPDYLPWPLALVYVSGFFEVLGGVGLAIPRLRRAAGWGLIALLVAVFPANVDMLMNADQFPAIPVWALVARLPLQGVLIAWVWWAAVKSR</sequence>
<name>A0A517NDV6_9BACT</name>
<evidence type="ECO:0000256" key="5">
    <source>
        <dbReference type="SAM" id="Phobius"/>
    </source>
</evidence>
<feature type="transmembrane region" description="Helical" evidence="5">
    <location>
        <begin position="102"/>
        <end position="125"/>
    </location>
</feature>
<dbReference type="Proteomes" id="UP000318538">
    <property type="component" value="Chromosome"/>
</dbReference>
<dbReference type="Pfam" id="PF13564">
    <property type="entry name" value="DoxX_2"/>
    <property type="match status" value="1"/>
</dbReference>
<dbReference type="EMBL" id="CP036525">
    <property type="protein sequence ID" value="QDT05238.1"/>
    <property type="molecule type" value="Genomic_DNA"/>
</dbReference>
<evidence type="ECO:0000313" key="7">
    <source>
        <dbReference type="Proteomes" id="UP000318538"/>
    </source>
</evidence>
<protein>
    <recommendedName>
        <fullName evidence="8">DoxX</fullName>
    </recommendedName>
</protein>
<evidence type="ECO:0000256" key="1">
    <source>
        <dbReference type="ARBA" id="ARBA00004141"/>
    </source>
</evidence>
<proteinExistence type="predicted"/>
<evidence type="ECO:0000256" key="2">
    <source>
        <dbReference type="ARBA" id="ARBA00022692"/>
    </source>
</evidence>